<reference evidence="4" key="1">
    <citation type="submission" date="2021-03" db="EMBL/GenBank/DDBJ databases">
        <title>Comamonas denitrificans.</title>
        <authorList>
            <person name="Finster K."/>
        </authorList>
    </citation>
    <scope>NUCLEOTIDE SEQUENCE</scope>
    <source>
        <strain evidence="4">MM2021_4</strain>
    </source>
</reference>
<dbReference type="InterPro" id="IPR000160">
    <property type="entry name" value="GGDEF_dom"/>
</dbReference>
<dbReference type="AlphaFoldDB" id="A0A939H143"/>
<dbReference type="Gene3D" id="3.30.70.270">
    <property type="match status" value="1"/>
</dbReference>
<proteinExistence type="predicted"/>
<evidence type="ECO:0000313" key="5">
    <source>
        <dbReference type="Proteomes" id="UP000664731"/>
    </source>
</evidence>
<sequence>MKTTHHLLRLLLLPFFLVALVALVLIYTTQSQLNQQFELTQQAQYADLQVLHNASQFAADLGQIQQRMEQAFSGAQDASLDELQLYRIHSGIANDLHTLGQQVAQLAQSTLVQEANHGSAAGLLREFENYRRFVIMSTDVLAVDPRVASRFWAQAQRHYNDFALFAARIEQRLTDRALQRNAQQSQTHQQLAQRMGAIGLGGLVLALAASYWLARRTSLRMQSIADALVQMVDAPHSQPNLLHIQKLHQQSHGPVQQLAGAVLAFRRALQRQHQAEEQALELLFYDPLTQLPNRRLLRERLQQALTRHAPLALLALDLDGFQHINDSCGHQVGDQVLQAVAQRLRTTTQGCEVLARTGGNSFAVLLTGLGHAATDTAAQAERMAEAMQSALAEPLPLQHTTHYISASIGITLFQAPLGNLDLPLQHAEAAMYQAKTAGRGLVRFFDPDTQARIEARLHLENDLRQAIAGEQLRLFYQLQVDGQGRACGAEVLLRWQHPQRGMVSPGEFIPLAEASDLILPIGLWVLQGACQQLHAWAQQPHLAALSIAVNVSAKQFRQPDFVQQVCQAIATSGAPAQRLKLELTESVVLEEVENTIEKMAQLRALGVRFSMDDFGTGYSSLQYLKRLPLDQLKIEQGFVRDITNDSNDAAIVQTIIAMGRSLGLEVIAEGVETPAQHAFLSTHGCDLFQGYLFAKPQPIDQAERLLQAWHSHHDTKINYSI</sequence>
<keyword evidence="5" id="KW-1185">Reference proteome</keyword>
<dbReference type="FunFam" id="3.20.20.450:FF:000001">
    <property type="entry name" value="Cyclic di-GMP phosphodiesterase yahA"/>
    <property type="match status" value="1"/>
</dbReference>
<dbReference type="NCBIfam" id="TIGR00254">
    <property type="entry name" value="GGDEF"/>
    <property type="match status" value="1"/>
</dbReference>
<dbReference type="PROSITE" id="PS50883">
    <property type="entry name" value="EAL"/>
    <property type="match status" value="1"/>
</dbReference>
<dbReference type="CDD" id="cd01948">
    <property type="entry name" value="EAL"/>
    <property type="match status" value="1"/>
</dbReference>
<feature type="domain" description="GGDEF" evidence="3">
    <location>
        <begin position="309"/>
        <end position="447"/>
    </location>
</feature>
<evidence type="ECO:0000313" key="4">
    <source>
        <dbReference type="EMBL" id="MBO1250000.1"/>
    </source>
</evidence>
<protein>
    <submittedName>
        <fullName evidence="4">EAL domain-containing protein</fullName>
    </submittedName>
</protein>
<feature type="domain" description="EAL" evidence="2">
    <location>
        <begin position="456"/>
        <end position="710"/>
    </location>
</feature>
<dbReference type="InterPro" id="IPR029787">
    <property type="entry name" value="Nucleotide_cyclase"/>
</dbReference>
<dbReference type="SMART" id="SM00052">
    <property type="entry name" value="EAL"/>
    <property type="match status" value="1"/>
</dbReference>
<dbReference type="Pfam" id="PF00990">
    <property type="entry name" value="GGDEF"/>
    <property type="match status" value="1"/>
</dbReference>
<dbReference type="EMBL" id="JAFNME010000018">
    <property type="protein sequence ID" value="MBO1250000.1"/>
    <property type="molecule type" value="Genomic_DNA"/>
</dbReference>
<dbReference type="InterPro" id="IPR052155">
    <property type="entry name" value="Biofilm_reg_signaling"/>
</dbReference>
<dbReference type="SUPFAM" id="SSF55073">
    <property type="entry name" value="Nucleotide cyclase"/>
    <property type="match status" value="1"/>
</dbReference>
<dbReference type="InterPro" id="IPR001633">
    <property type="entry name" value="EAL_dom"/>
</dbReference>
<dbReference type="RefSeq" id="WP_207575441.1">
    <property type="nucleotide sequence ID" value="NZ_JAFNME010000018.1"/>
</dbReference>
<dbReference type="SMART" id="SM00267">
    <property type="entry name" value="GGDEF"/>
    <property type="match status" value="1"/>
</dbReference>
<comment type="caution">
    <text evidence="4">The sequence shown here is derived from an EMBL/GenBank/DDBJ whole genome shotgun (WGS) entry which is preliminary data.</text>
</comment>
<keyword evidence="1" id="KW-0472">Membrane</keyword>
<keyword evidence="1" id="KW-0812">Transmembrane</keyword>
<dbReference type="PROSITE" id="PS50887">
    <property type="entry name" value="GGDEF"/>
    <property type="match status" value="1"/>
</dbReference>
<dbReference type="InterPro" id="IPR043128">
    <property type="entry name" value="Rev_trsase/Diguanyl_cyclase"/>
</dbReference>
<dbReference type="Proteomes" id="UP000664731">
    <property type="component" value="Unassembled WGS sequence"/>
</dbReference>
<gene>
    <name evidence="4" type="ORF">J1777_09235</name>
</gene>
<accession>A0A939H143</accession>
<dbReference type="SUPFAM" id="SSF141868">
    <property type="entry name" value="EAL domain-like"/>
    <property type="match status" value="1"/>
</dbReference>
<dbReference type="PANTHER" id="PTHR44757">
    <property type="entry name" value="DIGUANYLATE CYCLASE DGCP"/>
    <property type="match status" value="1"/>
</dbReference>
<name>A0A939H143_9BURK</name>
<evidence type="ECO:0000259" key="2">
    <source>
        <dbReference type="PROSITE" id="PS50883"/>
    </source>
</evidence>
<evidence type="ECO:0000256" key="1">
    <source>
        <dbReference type="SAM" id="Phobius"/>
    </source>
</evidence>
<evidence type="ECO:0000259" key="3">
    <source>
        <dbReference type="PROSITE" id="PS50887"/>
    </source>
</evidence>
<dbReference type="CDD" id="cd01949">
    <property type="entry name" value="GGDEF"/>
    <property type="match status" value="1"/>
</dbReference>
<keyword evidence="1" id="KW-1133">Transmembrane helix</keyword>
<dbReference type="Gene3D" id="3.20.20.450">
    <property type="entry name" value="EAL domain"/>
    <property type="match status" value="1"/>
</dbReference>
<feature type="transmembrane region" description="Helical" evidence="1">
    <location>
        <begin position="7"/>
        <end position="27"/>
    </location>
</feature>
<dbReference type="InterPro" id="IPR035919">
    <property type="entry name" value="EAL_sf"/>
</dbReference>
<dbReference type="PANTHER" id="PTHR44757:SF2">
    <property type="entry name" value="BIOFILM ARCHITECTURE MAINTENANCE PROTEIN MBAA"/>
    <property type="match status" value="1"/>
</dbReference>
<dbReference type="Pfam" id="PF00563">
    <property type="entry name" value="EAL"/>
    <property type="match status" value="1"/>
</dbReference>
<organism evidence="4 5">
    <name type="scientific">Comamonas denitrificans</name>
    <dbReference type="NCBI Taxonomy" id="117506"/>
    <lineage>
        <taxon>Bacteria</taxon>
        <taxon>Pseudomonadati</taxon>
        <taxon>Pseudomonadota</taxon>
        <taxon>Betaproteobacteria</taxon>
        <taxon>Burkholderiales</taxon>
        <taxon>Comamonadaceae</taxon>
        <taxon>Comamonas</taxon>
    </lineage>
</organism>